<evidence type="ECO:0000313" key="2">
    <source>
        <dbReference type="EMBL" id="GEC97684.1"/>
    </source>
</evidence>
<feature type="coiled-coil region" evidence="1">
    <location>
        <begin position="5"/>
        <end position="57"/>
    </location>
</feature>
<dbReference type="RefSeq" id="WP_141354988.1">
    <property type="nucleotide sequence ID" value="NZ_BJNV01000111.1"/>
</dbReference>
<accession>A0A4Y4D1S2</accession>
<comment type="caution">
    <text evidence="2">The sequence shown here is derived from an EMBL/GenBank/DDBJ whole genome shotgun (WGS) entry which is preliminary data.</text>
</comment>
<evidence type="ECO:0000256" key="1">
    <source>
        <dbReference type="SAM" id="Coils"/>
    </source>
</evidence>
<proteinExistence type="predicted"/>
<organism evidence="2 3">
    <name type="scientific">Zoogloea ramigera</name>
    <dbReference type="NCBI Taxonomy" id="350"/>
    <lineage>
        <taxon>Bacteria</taxon>
        <taxon>Pseudomonadati</taxon>
        <taxon>Pseudomonadota</taxon>
        <taxon>Betaproteobacteria</taxon>
        <taxon>Rhodocyclales</taxon>
        <taxon>Zoogloeaceae</taxon>
        <taxon>Zoogloea</taxon>
    </lineage>
</organism>
<dbReference type="AlphaFoldDB" id="A0A4Y4D1S2"/>
<sequence>MDAELASLEQKLEQLISLHAAAQARLNSQYAAARAESQRLQDKVDALEDANRELNDKLGLVGSRLEALLARIPEA</sequence>
<keyword evidence="1" id="KW-0175">Coiled coil</keyword>
<reference evidence="2 3" key="1">
    <citation type="submission" date="2019-06" db="EMBL/GenBank/DDBJ databases">
        <title>Whole genome shotgun sequence of Zoogloea ramigera NBRC 15342.</title>
        <authorList>
            <person name="Hosoyama A."/>
            <person name="Uohara A."/>
            <person name="Ohji S."/>
            <person name="Ichikawa N."/>
        </authorList>
    </citation>
    <scope>NUCLEOTIDE SEQUENCE [LARGE SCALE GENOMIC DNA]</scope>
    <source>
        <strain evidence="2 3">NBRC 15342</strain>
    </source>
</reference>
<evidence type="ECO:0008006" key="4">
    <source>
        <dbReference type="Google" id="ProtNLM"/>
    </source>
</evidence>
<keyword evidence="3" id="KW-1185">Reference proteome</keyword>
<name>A0A4Y4D1S2_ZOORA</name>
<gene>
    <name evidence="2" type="ORF">ZRA01_37570</name>
</gene>
<evidence type="ECO:0000313" key="3">
    <source>
        <dbReference type="Proteomes" id="UP000318422"/>
    </source>
</evidence>
<dbReference type="EMBL" id="BJNV01000111">
    <property type="protein sequence ID" value="GEC97684.1"/>
    <property type="molecule type" value="Genomic_DNA"/>
</dbReference>
<dbReference type="Proteomes" id="UP000318422">
    <property type="component" value="Unassembled WGS sequence"/>
</dbReference>
<dbReference type="OrthoDB" id="9181920at2"/>
<protein>
    <recommendedName>
        <fullName evidence="4">Cell division protein ZapB</fullName>
    </recommendedName>
</protein>